<dbReference type="EMBL" id="JAPWDQ010000013">
    <property type="protein sequence ID" value="KAJ5472160.1"/>
    <property type="molecule type" value="Genomic_DNA"/>
</dbReference>
<dbReference type="RefSeq" id="XP_056786706.1">
    <property type="nucleotide sequence ID" value="XM_056938324.1"/>
</dbReference>
<reference evidence="2" key="1">
    <citation type="submission" date="2022-12" db="EMBL/GenBank/DDBJ databases">
        <authorList>
            <person name="Petersen C."/>
        </authorList>
    </citation>
    <scope>NUCLEOTIDE SEQUENCE</scope>
    <source>
        <strain evidence="2">IBT 30728</strain>
    </source>
</reference>
<dbReference type="InterPro" id="IPR018306">
    <property type="entry name" value="Phage_T5_Orf172_DNA-bd"/>
</dbReference>
<dbReference type="Proteomes" id="UP001148312">
    <property type="component" value="Unassembled WGS sequence"/>
</dbReference>
<protein>
    <recommendedName>
        <fullName evidence="1">Bacteriophage T5 Orf172 DNA-binding domain-containing protein</fullName>
    </recommendedName>
</protein>
<organism evidence="2 3">
    <name type="scientific">Penicillium diatomitis</name>
    <dbReference type="NCBI Taxonomy" id="2819901"/>
    <lineage>
        <taxon>Eukaryota</taxon>
        <taxon>Fungi</taxon>
        <taxon>Dikarya</taxon>
        <taxon>Ascomycota</taxon>
        <taxon>Pezizomycotina</taxon>
        <taxon>Eurotiomycetes</taxon>
        <taxon>Eurotiomycetidae</taxon>
        <taxon>Eurotiales</taxon>
        <taxon>Aspergillaceae</taxon>
        <taxon>Penicillium</taxon>
    </lineage>
</organism>
<feature type="domain" description="Bacteriophage T5 Orf172 DNA-binding" evidence="1">
    <location>
        <begin position="21"/>
        <end position="110"/>
    </location>
</feature>
<comment type="caution">
    <text evidence="2">The sequence shown here is derived from an EMBL/GenBank/DDBJ whole genome shotgun (WGS) entry which is preliminary data.</text>
</comment>
<sequence length="332" mass="37989">MLTPLKKRDFETGSLYVFDHESSPGHVKIGWTAKTVSDRLAHWSNCGYEPNLLFSLNDIPHAHRVETLTHYELIKEWRRERRCKAPWCGKSHKEWFEASKELAKRTVRDWAGFVQSAKPYDLQGHLKDQWKDVIKGIYRETKEVTAQKLLSRFREIVINKTIAAEKGVGQLPVPETGKEITRLLPRVKPPKVSEAEYVVKVEQTEQSQSNDFKEISVKDYESDLLTKSELAQEVKTTCTEVKHKTVAAKVWHMPNNISLAVSPRIDLKSPHISASSLQCVKQRPDVEVKQLSGKDISLNKRSPPAVPLYNLTTNSWVFPSNIEPNTQKEVLT</sequence>
<evidence type="ECO:0000259" key="1">
    <source>
        <dbReference type="SMART" id="SM00974"/>
    </source>
</evidence>
<gene>
    <name evidence="2" type="ORF">N7539_008729</name>
</gene>
<evidence type="ECO:0000313" key="2">
    <source>
        <dbReference type="EMBL" id="KAJ5472160.1"/>
    </source>
</evidence>
<dbReference type="PANTHER" id="PTHR28094">
    <property type="entry name" value="MEIOTICALLY UP-REGULATED GENE 113 PROTEIN"/>
    <property type="match status" value="1"/>
</dbReference>
<keyword evidence="3" id="KW-1185">Reference proteome</keyword>
<reference evidence="2" key="2">
    <citation type="journal article" date="2023" name="IMA Fungus">
        <title>Comparative genomic study of the Penicillium genus elucidates a diverse pangenome and 15 lateral gene transfer events.</title>
        <authorList>
            <person name="Petersen C."/>
            <person name="Sorensen T."/>
            <person name="Nielsen M.R."/>
            <person name="Sondergaard T.E."/>
            <person name="Sorensen J.L."/>
            <person name="Fitzpatrick D.A."/>
            <person name="Frisvad J.C."/>
            <person name="Nielsen K.L."/>
        </authorList>
    </citation>
    <scope>NUCLEOTIDE SEQUENCE</scope>
    <source>
        <strain evidence="2">IBT 30728</strain>
    </source>
</reference>
<dbReference type="SMART" id="SM00974">
    <property type="entry name" value="T5orf172"/>
    <property type="match status" value="1"/>
</dbReference>
<proteinExistence type="predicted"/>
<dbReference type="GeneID" id="81628574"/>
<name>A0A9X0BLX3_9EURO</name>
<dbReference type="InterPro" id="IPR053006">
    <property type="entry name" value="Meiosis_regulatory"/>
</dbReference>
<dbReference type="PANTHER" id="PTHR28094:SF1">
    <property type="entry name" value="MEIOTICALLY UP-REGULATED GENE 113 PROTEIN"/>
    <property type="match status" value="1"/>
</dbReference>
<dbReference type="AlphaFoldDB" id="A0A9X0BLX3"/>
<dbReference type="Pfam" id="PF10544">
    <property type="entry name" value="T5orf172"/>
    <property type="match status" value="1"/>
</dbReference>
<evidence type="ECO:0000313" key="3">
    <source>
        <dbReference type="Proteomes" id="UP001148312"/>
    </source>
</evidence>
<accession>A0A9X0BLX3</accession>